<gene>
    <name evidence="3" type="ORF">G7Y89_g12646</name>
</gene>
<dbReference type="AlphaFoldDB" id="A0A8H4RBF7"/>
<accession>A0A8H4RBF7</accession>
<evidence type="ECO:0008006" key="5">
    <source>
        <dbReference type="Google" id="ProtNLM"/>
    </source>
</evidence>
<protein>
    <recommendedName>
        <fullName evidence="5">Heterokaryon incompatibility domain-containing protein</fullName>
    </recommendedName>
</protein>
<organism evidence="3 4">
    <name type="scientific">Cudoniella acicularis</name>
    <dbReference type="NCBI Taxonomy" id="354080"/>
    <lineage>
        <taxon>Eukaryota</taxon>
        <taxon>Fungi</taxon>
        <taxon>Dikarya</taxon>
        <taxon>Ascomycota</taxon>
        <taxon>Pezizomycotina</taxon>
        <taxon>Leotiomycetes</taxon>
        <taxon>Helotiales</taxon>
        <taxon>Tricladiaceae</taxon>
        <taxon>Cudoniella</taxon>
    </lineage>
</organism>
<sequence>MRLLNTTTLELHEFFGSRIPIYAILSHRWGDGEVTFQDLKSVGRVDMAGWTKITGCCAQAKSDGWKYVWIDSCCIDKSSSAELSEAINSMFAWYRNAQVCYAYLSDVPATEQGHDREDSAFRHSTWWTRGWTLQELLAPEAIVFFNSSWREIGTKGSCSNLISSITDIPRQYLWEYNRACIAQKMSWVSSRDTLRVEDMAYCLMGLFGVNMPLLYGEGNQAFIRLQLEIMKISDDESLFAWADRSIPPHGNGLLANSPAAFRFSQHVEKTLPTKPNPYLMTNKGLQITLPITLDEERAEAPSLLPGLTPAPPGTNFLYYCAKLNCHSKSTKNAVVVKLRAIIGSGTETYCRIDCNELNFELDFESTYRTFFSR</sequence>
<dbReference type="EMBL" id="JAAMPI010001358">
    <property type="protein sequence ID" value="KAF4625521.1"/>
    <property type="molecule type" value="Genomic_DNA"/>
</dbReference>
<evidence type="ECO:0000259" key="2">
    <source>
        <dbReference type="Pfam" id="PF26640"/>
    </source>
</evidence>
<evidence type="ECO:0000313" key="4">
    <source>
        <dbReference type="Proteomes" id="UP000566819"/>
    </source>
</evidence>
<dbReference type="Proteomes" id="UP000566819">
    <property type="component" value="Unassembled WGS sequence"/>
</dbReference>
<reference evidence="3 4" key="1">
    <citation type="submission" date="2020-03" db="EMBL/GenBank/DDBJ databases">
        <title>Draft Genome Sequence of Cudoniella acicularis.</title>
        <authorList>
            <person name="Buettner E."/>
            <person name="Kellner H."/>
        </authorList>
    </citation>
    <scope>NUCLEOTIDE SEQUENCE [LARGE SCALE GENOMIC DNA]</scope>
    <source>
        <strain evidence="3 4">DSM 108380</strain>
    </source>
</reference>
<dbReference type="InterPro" id="IPR058525">
    <property type="entry name" value="DUF8212"/>
</dbReference>
<evidence type="ECO:0000313" key="3">
    <source>
        <dbReference type="EMBL" id="KAF4625521.1"/>
    </source>
</evidence>
<dbReference type="PANTHER" id="PTHR10622">
    <property type="entry name" value="HET DOMAIN-CONTAINING PROTEIN"/>
    <property type="match status" value="1"/>
</dbReference>
<keyword evidence="4" id="KW-1185">Reference proteome</keyword>
<feature type="domain" description="Heterokaryon incompatibility" evidence="1">
    <location>
        <begin position="22"/>
        <end position="111"/>
    </location>
</feature>
<dbReference type="Pfam" id="PF06985">
    <property type="entry name" value="HET"/>
    <property type="match status" value="1"/>
</dbReference>
<dbReference type="PANTHER" id="PTHR10622:SF10">
    <property type="entry name" value="HET DOMAIN-CONTAINING PROTEIN"/>
    <property type="match status" value="1"/>
</dbReference>
<proteinExistence type="predicted"/>
<name>A0A8H4RBF7_9HELO</name>
<feature type="domain" description="DUF8212" evidence="2">
    <location>
        <begin position="220"/>
        <end position="261"/>
    </location>
</feature>
<dbReference type="OrthoDB" id="20872at2759"/>
<dbReference type="Pfam" id="PF26640">
    <property type="entry name" value="DUF8212"/>
    <property type="match status" value="1"/>
</dbReference>
<evidence type="ECO:0000259" key="1">
    <source>
        <dbReference type="Pfam" id="PF06985"/>
    </source>
</evidence>
<dbReference type="InterPro" id="IPR010730">
    <property type="entry name" value="HET"/>
</dbReference>
<comment type="caution">
    <text evidence="3">The sequence shown here is derived from an EMBL/GenBank/DDBJ whole genome shotgun (WGS) entry which is preliminary data.</text>
</comment>